<name>A0A6J7P0X1_9ZZZZ</name>
<gene>
    <name evidence="1" type="ORF">UFOPK3914_02018</name>
</gene>
<reference evidence="1" key="1">
    <citation type="submission" date="2020-05" db="EMBL/GenBank/DDBJ databases">
        <authorList>
            <person name="Chiriac C."/>
            <person name="Salcher M."/>
            <person name="Ghai R."/>
            <person name="Kavagutti S V."/>
        </authorList>
    </citation>
    <scope>NUCLEOTIDE SEQUENCE</scope>
</reference>
<dbReference type="EMBL" id="CAFBOG010000276">
    <property type="protein sequence ID" value="CAB4998977.1"/>
    <property type="molecule type" value="Genomic_DNA"/>
</dbReference>
<protein>
    <submittedName>
        <fullName evidence="1">Unannotated protein</fullName>
    </submittedName>
</protein>
<organism evidence="1">
    <name type="scientific">freshwater metagenome</name>
    <dbReference type="NCBI Taxonomy" id="449393"/>
    <lineage>
        <taxon>unclassified sequences</taxon>
        <taxon>metagenomes</taxon>
        <taxon>ecological metagenomes</taxon>
    </lineage>
</organism>
<dbReference type="AlphaFoldDB" id="A0A6J7P0X1"/>
<accession>A0A6J7P0X1</accession>
<evidence type="ECO:0000313" key="1">
    <source>
        <dbReference type="EMBL" id="CAB4998977.1"/>
    </source>
</evidence>
<sequence length="56" mass="6166">MVCGNRRHATPVVDASIKKAGEILGQIGWRLQVNLRGKDEAGKRQGLEVLLLRAGW</sequence>
<proteinExistence type="predicted"/>